<dbReference type="OrthoDB" id="9790372at2"/>
<sequence>MLISLQKLNQEADQRLTFNETIQMDSLLKEVPGLIRLEPVQVKGQVVKLDSHLIEADVEQSTRAALTCSRCLTETEVPVNVRWTERFTDVEHLAGEAEEREIHFVDNELDLTPYVREALLLALPYAPVCREDCKGLCPKCGINRNAESCECQIEAIDPRLAKLQELLKDK</sequence>
<evidence type="ECO:0000313" key="2">
    <source>
        <dbReference type="Proteomes" id="UP000199695"/>
    </source>
</evidence>
<protein>
    <recommendedName>
        <fullName evidence="3">DUF177 domain-containing protein</fullName>
    </recommendedName>
</protein>
<name>A0A1H8E9N8_9BACL</name>
<gene>
    <name evidence="1" type="ORF">SAMN05444955_106178</name>
</gene>
<organism evidence="1 2">
    <name type="scientific">Lihuaxuella thermophila</name>
    <dbReference type="NCBI Taxonomy" id="1173111"/>
    <lineage>
        <taxon>Bacteria</taxon>
        <taxon>Bacillati</taxon>
        <taxon>Bacillota</taxon>
        <taxon>Bacilli</taxon>
        <taxon>Bacillales</taxon>
        <taxon>Thermoactinomycetaceae</taxon>
        <taxon>Lihuaxuella</taxon>
    </lineage>
</organism>
<reference evidence="1 2" key="1">
    <citation type="submission" date="2016-10" db="EMBL/GenBank/DDBJ databases">
        <authorList>
            <person name="de Groot N.N."/>
        </authorList>
    </citation>
    <scope>NUCLEOTIDE SEQUENCE [LARGE SCALE GENOMIC DNA]</scope>
    <source>
        <strain evidence="1 2">DSM 46701</strain>
    </source>
</reference>
<proteinExistence type="predicted"/>
<dbReference type="PANTHER" id="PTHR34374:SF1">
    <property type="entry name" value="LARGE RIBOSOMAL RNA SUBUNIT ACCUMULATION PROTEIN YCED HOMOLOG 1, CHLOROPLASTIC"/>
    <property type="match status" value="1"/>
</dbReference>
<dbReference type="RefSeq" id="WP_089967351.1">
    <property type="nucleotide sequence ID" value="NZ_FOCQ01000006.1"/>
</dbReference>
<dbReference type="STRING" id="1173111.SAMN05444955_106178"/>
<dbReference type="Pfam" id="PF02620">
    <property type="entry name" value="YceD"/>
    <property type="match status" value="1"/>
</dbReference>
<evidence type="ECO:0008006" key="3">
    <source>
        <dbReference type="Google" id="ProtNLM"/>
    </source>
</evidence>
<dbReference type="InterPro" id="IPR003772">
    <property type="entry name" value="YceD"/>
</dbReference>
<evidence type="ECO:0000313" key="1">
    <source>
        <dbReference type="EMBL" id="SEN15557.1"/>
    </source>
</evidence>
<dbReference type="AlphaFoldDB" id="A0A1H8E9N8"/>
<keyword evidence="2" id="KW-1185">Reference proteome</keyword>
<accession>A0A1H8E9N8</accession>
<dbReference type="Proteomes" id="UP000199695">
    <property type="component" value="Unassembled WGS sequence"/>
</dbReference>
<dbReference type="PANTHER" id="PTHR34374">
    <property type="entry name" value="LARGE RIBOSOMAL RNA SUBUNIT ACCUMULATION PROTEIN YCED HOMOLOG 1, CHLOROPLASTIC"/>
    <property type="match status" value="1"/>
</dbReference>
<dbReference type="EMBL" id="FOCQ01000006">
    <property type="protein sequence ID" value="SEN15557.1"/>
    <property type="molecule type" value="Genomic_DNA"/>
</dbReference>